<keyword evidence="2" id="KW-1185">Reference proteome</keyword>
<reference evidence="1 2" key="1">
    <citation type="submission" date="2015-04" db="EMBL/GenBank/DDBJ databases">
        <authorList>
            <person name="Syromyatnikov M.Y."/>
            <person name="Popov V.N."/>
        </authorList>
    </citation>
    <scope>NUCLEOTIDE SEQUENCE [LARGE SCALE GENOMIC DNA]</scope>
</reference>
<protein>
    <submittedName>
        <fullName evidence="1">CLUMA_CG003569, isoform A</fullName>
    </submittedName>
</protein>
<accession>A0A1J1HQP5</accession>
<dbReference type="EMBL" id="CVRI01000014">
    <property type="protein sequence ID" value="CRK89708.1"/>
    <property type="molecule type" value="Genomic_DNA"/>
</dbReference>
<proteinExistence type="predicted"/>
<organism evidence="1 2">
    <name type="scientific">Clunio marinus</name>
    <dbReference type="NCBI Taxonomy" id="568069"/>
    <lineage>
        <taxon>Eukaryota</taxon>
        <taxon>Metazoa</taxon>
        <taxon>Ecdysozoa</taxon>
        <taxon>Arthropoda</taxon>
        <taxon>Hexapoda</taxon>
        <taxon>Insecta</taxon>
        <taxon>Pterygota</taxon>
        <taxon>Neoptera</taxon>
        <taxon>Endopterygota</taxon>
        <taxon>Diptera</taxon>
        <taxon>Nematocera</taxon>
        <taxon>Chironomoidea</taxon>
        <taxon>Chironomidae</taxon>
        <taxon>Clunio</taxon>
    </lineage>
</organism>
<name>A0A1J1HQP5_9DIPT</name>
<evidence type="ECO:0000313" key="2">
    <source>
        <dbReference type="Proteomes" id="UP000183832"/>
    </source>
</evidence>
<sequence>MFFPCRVFVTTNIEASFIQYRLFTLSLNVSQFHMLINALHTYWKEKRKFYQNAEMENDFNCDIFIHAEIKPQIEKMEKMGKKILCRLNCFLLC</sequence>
<dbReference type="AlphaFoldDB" id="A0A1J1HQP5"/>
<dbReference type="Proteomes" id="UP000183832">
    <property type="component" value="Unassembled WGS sequence"/>
</dbReference>
<evidence type="ECO:0000313" key="1">
    <source>
        <dbReference type="EMBL" id="CRK89708.1"/>
    </source>
</evidence>
<gene>
    <name evidence="1" type="ORF">CLUMA_CG003569</name>
</gene>